<name>A0A2U1KMY6_ARTAN</name>
<gene>
    <name evidence="3" type="ORF">CTI12_AA585080</name>
</gene>
<dbReference type="GO" id="GO:0008270">
    <property type="term" value="F:zinc ion binding"/>
    <property type="evidence" value="ECO:0007669"/>
    <property type="project" value="UniProtKB-KW"/>
</dbReference>
<dbReference type="OrthoDB" id="683469at2759"/>
<keyword evidence="4" id="KW-1185">Reference proteome</keyword>
<dbReference type="GO" id="GO:0000725">
    <property type="term" value="P:recombinational repair"/>
    <property type="evidence" value="ECO:0007669"/>
    <property type="project" value="InterPro"/>
</dbReference>
<dbReference type="GO" id="GO:0003676">
    <property type="term" value="F:nucleic acid binding"/>
    <property type="evidence" value="ECO:0007669"/>
    <property type="project" value="InterPro"/>
</dbReference>
<dbReference type="InterPro" id="IPR018289">
    <property type="entry name" value="MULE_transposase_dom"/>
</dbReference>
<evidence type="ECO:0000313" key="3">
    <source>
        <dbReference type="EMBL" id="PWA38013.1"/>
    </source>
</evidence>
<dbReference type="PANTHER" id="PTHR31973">
    <property type="entry name" value="POLYPROTEIN, PUTATIVE-RELATED"/>
    <property type="match status" value="1"/>
</dbReference>
<feature type="domain" description="CCHC-type" evidence="2">
    <location>
        <begin position="633"/>
        <end position="649"/>
    </location>
</feature>
<proteinExistence type="predicted"/>
<comment type="caution">
    <text evidence="3">The sequence shown here is derived from an EMBL/GenBank/DDBJ whole genome shotgun (WGS) entry which is preliminary data.</text>
</comment>
<dbReference type="InterPro" id="IPR001878">
    <property type="entry name" value="Znf_CCHC"/>
</dbReference>
<keyword evidence="1" id="KW-0479">Metal-binding</keyword>
<evidence type="ECO:0000313" key="4">
    <source>
        <dbReference type="Proteomes" id="UP000245207"/>
    </source>
</evidence>
<dbReference type="Proteomes" id="UP000245207">
    <property type="component" value="Unassembled WGS sequence"/>
</dbReference>
<keyword evidence="1" id="KW-0863">Zinc-finger</keyword>
<protein>
    <submittedName>
        <fullName evidence="3">Transposase, MuDR, MULE transposase domain protein</fullName>
    </submittedName>
</protein>
<organism evidence="3 4">
    <name type="scientific">Artemisia annua</name>
    <name type="common">Sweet wormwood</name>
    <dbReference type="NCBI Taxonomy" id="35608"/>
    <lineage>
        <taxon>Eukaryota</taxon>
        <taxon>Viridiplantae</taxon>
        <taxon>Streptophyta</taxon>
        <taxon>Embryophyta</taxon>
        <taxon>Tracheophyta</taxon>
        <taxon>Spermatophyta</taxon>
        <taxon>Magnoliopsida</taxon>
        <taxon>eudicotyledons</taxon>
        <taxon>Gunneridae</taxon>
        <taxon>Pentapetalae</taxon>
        <taxon>asterids</taxon>
        <taxon>campanulids</taxon>
        <taxon>Asterales</taxon>
        <taxon>Asteraceae</taxon>
        <taxon>Asteroideae</taxon>
        <taxon>Anthemideae</taxon>
        <taxon>Artemisiinae</taxon>
        <taxon>Artemisia</taxon>
    </lineage>
</organism>
<dbReference type="Pfam" id="PF10551">
    <property type="entry name" value="MULE"/>
    <property type="match status" value="1"/>
</dbReference>
<evidence type="ECO:0000256" key="1">
    <source>
        <dbReference type="PROSITE-ProRule" id="PRU00047"/>
    </source>
</evidence>
<dbReference type="Pfam" id="PF15072">
    <property type="entry name" value="HROB"/>
    <property type="match status" value="1"/>
</dbReference>
<reference evidence="3 4" key="1">
    <citation type="journal article" date="2018" name="Mol. Plant">
        <title>The genome of Artemisia annua provides insight into the evolution of Asteraceae family and artemisinin biosynthesis.</title>
        <authorList>
            <person name="Shen Q."/>
            <person name="Zhang L."/>
            <person name="Liao Z."/>
            <person name="Wang S."/>
            <person name="Yan T."/>
            <person name="Shi P."/>
            <person name="Liu M."/>
            <person name="Fu X."/>
            <person name="Pan Q."/>
            <person name="Wang Y."/>
            <person name="Lv Z."/>
            <person name="Lu X."/>
            <person name="Zhang F."/>
            <person name="Jiang W."/>
            <person name="Ma Y."/>
            <person name="Chen M."/>
            <person name="Hao X."/>
            <person name="Li L."/>
            <person name="Tang Y."/>
            <person name="Lv G."/>
            <person name="Zhou Y."/>
            <person name="Sun X."/>
            <person name="Brodelius P.E."/>
            <person name="Rose J.K.C."/>
            <person name="Tang K."/>
        </authorList>
    </citation>
    <scope>NUCLEOTIDE SEQUENCE [LARGE SCALE GENOMIC DNA]</scope>
    <source>
        <strain evidence="4">cv. Huhao1</strain>
        <tissue evidence="3">Leaf</tissue>
    </source>
</reference>
<dbReference type="AlphaFoldDB" id="A0A2U1KMY6"/>
<dbReference type="InterPro" id="IPR058570">
    <property type="entry name" value="HROB_OB"/>
</dbReference>
<keyword evidence="1" id="KW-0862">Zinc</keyword>
<dbReference type="PANTHER" id="PTHR31973:SF185">
    <property type="entry name" value="TRANSPOSASE, MUDR, PLANT, MULE TRANSPOSASE DOMAIN-CONTAINING PROTEIN"/>
    <property type="match status" value="1"/>
</dbReference>
<accession>A0A2U1KMY6</accession>
<dbReference type="PROSITE" id="PS50158">
    <property type="entry name" value="ZF_CCHC"/>
    <property type="match status" value="1"/>
</dbReference>
<evidence type="ECO:0000259" key="2">
    <source>
        <dbReference type="PROSITE" id="PS50158"/>
    </source>
</evidence>
<sequence length="735" mass="82891">MATQDYIKKVIDDVGEDSDFKSGPWVRAVEYVKADGGIVIGCFADIKKFIKKGKLEKAVAIIKSCTPNVLGDLNVTLKDVSGLISGTIHHKVVDDLRFEKQFTVGAVLILKNVSVFSPKQSVHYLNITIKNVVEVFSKDIVALSSDVGCSGSGFEMGHVVVCSVLRRLLSTVNVRISWVNAVDTAIGSKALLDGYEFKPRKTDMVRYDVICVHPDCKWKIISSKCKYSSATIVPKFRDPNRIYKAKDIQNDINQEFNIDISYKQAWRSKNVALETLEGCPKASFAQLPVFCHNLKMTNEGTVTHIDTDDEDHFKMVFIAFDVAIRSFLCHTRPLLIIDAAHLKGTYLGTNLLAVGMDGNNQIIPIATGVSQGENLESWTWFLSKLKECIGEDPRLTIIFDRNVSIQYAVESVFPNAFHGHCCRHLMMNCNLKGKKIRSLFWKMCKAYTPDEFNMALAELGGKRPDAYNKLINAGVERWSRAYSAGNRYNYMTSNSAESVNSLTRNVRRVPITNLMNWYNRLVQEWYCNRREKYKDAKLGELSDWATAKIMDRMVKSANWIVAGIFINRIDRFKKTELKATYMGLVFPVGEVSGWQCPNYLKVVKPPVMVKPQSGRPKNKDRVRSQGEEPVPVKCGRCGNLGHTRESCRETIPKKKAKVSAKSRSQEAQAQVYSQQAQAQFYSQQAMPISQGLAQVYSQQAQPQFYSQEMPSSQEGQVYSHQIWPDFFEAVNLGDP</sequence>
<dbReference type="EMBL" id="PKPP01016107">
    <property type="protein sequence ID" value="PWA38013.1"/>
    <property type="molecule type" value="Genomic_DNA"/>
</dbReference>